<comment type="subcellular location">
    <subcellularLocation>
        <location evidence="2">Early endosome membrane</location>
        <topology evidence="2">Multi-pass membrane protein</topology>
    </subcellularLocation>
</comment>
<keyword evidence="6 13" id="KW-1133">Transmembrane helix</keyword>
<keyword evidence="4 13" id="KW-0812">Transmembrane</keyword>
<keyword evidence="13" id="KW-0012">Acyltransferase</keyword>
<evidence type="ECO:0000256" key="7">
    <source>
        <dbReference type="ARBA" id="ARBA00023043"/>
    </source>
</evidence>
<dbReference type="PANTHER" id="PTHR24161:SF85">
    <property type="entry name" value="PALMITOYLTRANSFERASE HIP14"/>
    <property type="match status" value="1"/>
</dbReference>
<evidence type="ECO:0000256" key="2">
    <source>
        <dbReference type="ARBA" id="ARBA00004520"/>
    </source>
</evidence>
<feature type="transmembrane region" description="Helical" evidence="13">
    <location>
        <begin position="294"/>
        <end position="311"/>
    </location>
</feature>
<evidence type="ECO:0000256" key="4">
    <source>
        <dbReference type="ARBA" id="ARBA00022692"/>
    </source>
</evidence>
<dbReference type="InterPro" id="IPR036770">
    <property type="entry name" value="Ankyrin_rpt-contain_sf"/>
</dbReference>
<dbReference type="GO" id="GO:0019706">
    <property type="term" value="F:protein-cysteine S-palmitoyltransferase activity"/>
    <property type="evidence" value="ECO:0007669"/>
    <property type="project" value="UniProtKB-EC"/>
</dbReference>
<feature type="repeat" description="ANK" evidence="12">
    <location>
        <begin position="211"/>
        <end position="243"/>
    </location>
</feature>
<reference evidence="16" key="2">
    <citation type="submission" date="2023-06" db="EMBL/GenBank/DDBJ databases">
        <authorList>
            <consortium name="Lawrence Berkeley National Laboratory"/>
            <person name="Mondo S.J."/>
            <person name="Hensen N."/>
            <person name="Bonometti L."/>
            <person name="Westerberg I."/>
            <person name="Brannstrom I.O."/>
            <person name="Guillou S."/>
            <person name="Cros-Aarteil S."/>
            <person name="Calhoun S."/>
            <person name="Haridas S."/>
            <person name="Kuo A."/>
            <person name="Pangilinan J."/>
            <person name="Riley R."/>
            <person name="Labutti K."/>
            <person name="Andreopoulos B."/>
            <person name="Lipzen A."/>
            <person name="Chen C."/>
            <person name="Yanf M."/>
            <person name="Daum C."/>
            <person name="Ng V."/>
            <person name="Clum A."/>
            <person name="Steindorff A."/>
            <person name="Ohm R."/>
            <person name="Martin F."/>
            <person name="Silar P."/>
            <person name="Natvig D."/>
            <person name="Lalanne C."/>
            <person name="Gautier V."/>
            <person name="Ament-Velasquez S.L."/>
            <person name="Kruys A."/>
            <person name="Hutchinson M.I."/>
            <person name="Powell A.J."/>
            <person name="Barry K."/>
            <person name="Miller A.N."/>
            <person name="Grigoriev I.V."/>
            <person name="Debuchy R."/>
            <person name="Gladieux P."/>
            <person name="Thoren M.H."/>
            <person name="Johannesson H."/>
        </authorList>
    </citation>
    <scope>NUCLEOTIDE SEQUENCE</scope>
    <source>
        <strain evidence="16">PSN324</strain>
    </source>
</reference>
<accession>A0AAV9HTR9</accession>
<dbReference type="PANTHER" id="PTHR24161">
    <property type="entry name" value="ANK_REP_REGION DOMAIN-CONTAINING PROTEIN-RELATED"/>
    <property type="match status" value="1"/>
</dbReference>
<feature type="transmembrane region" description="Helical" evidence="13">
    <location>
        <begin position="538"/>
        <end position="560"/>
    </location>
</feature>
<feature type="transmembrane region" description="Helical" evidence="13">
    <location>
        <begin position="386"/>
        <end position="406"/>
    </location>
</feature>
<feature type="transmembrane region" description="Helical" evidence="13">
    <location>
        <begin position="317"/>
        <end position="336"/>
    </location>
</feature>
<keyword evidence="9" id="KW-0564">Palmitate</keyword>
<dbReference type="InterPro" id="IPR002110">
    <property type="entry name" value="Ankyrin_rpt"/>
</dbReference>
<sequence>MVQHESSATQPASGAPAQPPSKSETATPKLNNEVELGSLPGDGNQKEDIMQMARTGDIAGMEKLFESSDYDATYTDDEGITPLHWAAINNQYAMCKFLIDKGAEINKKGGESIATPLQWAAQRCHYYTVHLLLQHGADPLITDSQGYNTLHISTFNGNLLLIVLLLHQGIPVDVEDAYGHTGLMWSAYKGYPQCVDVFLRWGASVHAKDEQGFTALHWALVKGSAGCIQKLLEYGADRFAKTTTGKTPAITAKELNTAGAWQKALSECGYDEDANLIIPSWPGGSYMQKDRRGFTTKFFFLLPFILVWSTLQIFAGMPVFAGVPIGLVVAYTLMWVGRQVLQYAPPDMRAFEKTPWMTGIFAASLFYAGLNWITRVFPETAFREDGTWLFNFLFAMFYGMTAFFYVRCMVEDPGFVPKMNGIAEQKAVIDELISQWKYDEAHFCVTCMIRTPLRSKHCRRCQRCVAKHDHHCPWVYNCVGINNHRHFFLYLINLTLSIITFDYLVYLYFSQLIPLRPASDEQCNILSPTLCKVINADAYTLLITIWATLQLTWVGMLLFVQFVQVARAMTTYENMFGVNRTSHISLASAFTSTGAPLDPSQQPPTGADAGGEGGHGHGHGHRHGGMLKTLTRLLGVDIFMNTARGRGAATTKNKRKSKNPYSRGCLNNCKDFWCDPAPVFGQRETGAALLGGQRVNYTEMYESPAVMDIIGRGTRTGGYEAVAGDEV</sequence>
<dbReference type="GO" id="GO:0031901">
    <property type="term" value="C:early endosome membrane"/>
    <property type="evidence" value="ECO:0007669"/>
    <property type="project" value="UniProtKB-SubCell"/>
</dbReference>
<evidence type="ECO:0000256" key="12">
    <source>
        <dbReference type="PROSITE-ProRule" id="PRU00023"/>
    </source>
</evidence>
<dbReference type="PROSITE" id="PS50297">
    <property type="entry name" value="ANK_REP_REGION"/>
    <property type="match status" value="3"/>
</dbReference>
<keyword evidence="13" id="KW-0808">Transferase</keyword>
<dbReference type="Pfam" id="PF12796">
    <property type="entry name" value="Ank_2"/>
    <property type="match status" value="2"/>
</dbReference>
<dbReference type="Proteomes" id="UP001321749">
    <property type="component" value="Unassembled WGS sequence"/>
</dbReference>
<comment type="catalytic activity">
    <reaction evidence="11 13">
        <text>L-cysteinyl-[protein] + hexadecanoyl-CoA = S-hexadecanoyl-L-cysteinyl-[protein] + CoA</text>
        <dbReference type="Rhea" id="RHEA:36683"/>
        <dbReference type="Rhea" id="RHEA-COMP:10131"/>
        <dbReference type="Rhea" id="RHEA-COMP:11032"/>
        <dbReference type="ChEBI" id="CHEBI:29950"/>
        <dbReference type="ChEBI" id="CHEBI:57287"/>
        <dbReference type="ChEBI" id="CHEBI:57379"/>
        <dbReference type="ChEBI" id="CHEBI:74151"/>
        <dbReference type="EC" id="2.3.1.225"/>
    </reaction>
</comment>
<organism evidence="16 17">
    <name type="scientific">Cladorrhinum samala</name>
    <dbReference type="NCBI Taxonomy" id="585594"/>
    <lineage>
        <taxon>Eukaryota</taxon>
        <taxon>Fungi</taxon>
        <taxon>Dikarya</taxon>
        <taxon>Ascomycota</taxon>
        <taxon>Pezizomycotina</taxon>
        <taxon>Sordariomycetes</taxon>
        <taxon>Sordariomycetidae</taxon>
        <taxon>Sordariales</taxon>
        <taxon>Podosporaceae</taxon>
        <taxon>Cladorrhinum</taxon>
    </lineage>
</organism>
<keyword evidence="8 13" id="KW-0472">Membrane</keyword>
<proteinExistence type="inferred from homology"/>
<dbReference type="SMART" id="SM00248">
    <property type="entry name" value="ANK"/>
    <property type="match status" value="5"/>
</dbReference>
<dbReference type="Gene3D" id="1.25.40.20">
    <property type="entry name" value="Ankyrin repeat-containing domain"/>
    <property type="match status" value="1"/>
</dbReference>
<gene>
    <name evidence="16" type="ORF">QBC42DRAFT_264267</name>
</gene>
<evidence type="ECO:0000256" key="11">
    <source>
        <dbReference type="ARBA" id="ARBA00048048"/>
    </source>
</evidence>
<dbReference type="InterPro" id="IPR001594">
    <property type="entry name" value="Palmitoyltrfase_DHHC"/>
</dbReference>
<dbReference type="EC" id="2.3.1.225" evidence="13"/>
<feature type="repeat" description="ANK" evidence="12">
    <location>
        <begin position="145"/>
        <end position="177"/>
    </location>
</feature>
<evidence type="ECO:0000256" key="5">
    <source>
        <dbReference type="ARBA" id="ARBA00022737"/>
    </source>
</evidence>
<keyword evidence="5" id="KW-0677">Repeat</keyword>
<evidence type="ECO:0000313" key="17">
    <source>
        <dbReference type="Proteomes" id="UP001321749"/>
    </source>
</evidence>
<evidence type="ECO:0000256" key="8">
    <source>
        <dbReference type="ARBA" id="ARBA00023136"/>
    </source>
</evidence>
<feature type="region of interest" description="Disordered" evidence="14">
    <location>
        <begin position="595"/>
        <end position="623"/>
    </location>
</feature>
<evidence type="ECO:0000256" key="10">
    <source>
        <dbReference type="ARBA" id="ARBA00023288"/>
    </source>
</evidence>
<protein>
    <recommendedName>
        <fullName evidence="13">Palmitoyltransferase</fullName>
        <ecNumber evidence="13">2.3.1.225</ecNumber>
    </recommendedName>
</protein>
<dbReference type="PROSITE" id="PS50088">
    <property type="entry name" value="ANK_REPEAT"/>
    <property type="match status" value="5"/>
</dbReference>
<dbReference type="EMBL" id="MU864952">
    <property type="protein sequence ID" value="KAK4464088.1"/>
    <property type="molecule type" value="Genomic_DNA"/>
</dbReference>
<name>A0AAV9HTR9_9PEZI</name>
<evidence type="ECO:0000256" key="3">
    <source>
        <dbReference type="ARBA" id="ARBA00010104"/>
    </source>
</evidence>
<evidence type="ECO:0000256" key="1">
    <source>
        <dbReference type="ARBA" id="ARBA00002100"/>
    </source>
</evidence>
<evidence type="ECO:0000259" key="15">
    <source>
        <dbReference type="Pfam" id="PF01529"/>
    </source>
</evidence>
<dbReference type="AlphaFoldDB" id="A0AAV9HTR9"/>
<dbReference type="SUPFAM" id="SSF48403">
    <property type="entry name" value="Ankyrin repeat"/>
    <property type="match status" value="1"/>
</dbReference>
<comment type="caution">
    <text evidence="16">The sequence shown here is derived from an EMBL/GenBank/DDBJ whole genome shotgun (WGS) entry which is preliminary data.</text>
</comment>
<evidence type="ECO:0000256" key="13">
    <source>
        <dbReference type="RuleBase" id="RU079119"/>
    </source>
</evidence>
<feature type="repeat" description="ANK" evidence="12">
    <location>
        <begin position="78"/>
        <end position="110"/>
    </location>
</feature>
<evidence type="ECO:0000313" key="16">
    <source>
        <dbReference type="EMBL" id="KAK4464088.1"/>
    </source>
</evidence>
<feature type="transmembrane region" description="Helical" evidence="13">
    <location>
        <begin position="487"/>
        <end position="509"/>
    </location>
</feature>
<feature type="compositionally biased region" description="Polar residues" evidence="14">
    <location>
        <begin position="595"/>
        <end position="604"/>
    </location>
</feature>
<evidence type="ECO:0000256" key="6">
    <source>
        <dbReference type="ARBA" id="ARBA00022989"/>
    </source>
</evidence>
<keyword evidence="17" id="KW-1185">Reference proteome</keyword>
<feature type="region of interest" description="Disordered" evidence="14">
    <location>
        <begin position="1"/>
        <end position="46"/>
    </location>
</feature>
<keyword evidence="7 12" id="KW-0040">ANK repeat</keyword>
<comment type="similarity">
    <text evidence="3">Belongs to the DHHC palmitoyltransferase family. AKR/ZDHHC17 subfamily.</text>
</comment>
<keyword evidence="10" id="KW-0449">Lipoprotein</keyword>
<comment type="domain">
    <text evidence="13">The DHHC domain is required for palmitoyltransferase activity.</text>
</comment>
<reference evidence="16" key="1">
    <citation type="journal article" date="2023" name="Mol. Phylogenet. Evol.">
        <title>Genome-scale phylogeny and comparative genomics of the fungal order Sordariales.</title>
        <authorList>
            <person name="Hensen N."/>
            <person name="Bonometti L."/>
            <person name="Westerberg I."/>
            <person name="Brannstrom I.O."/>
            <person name="Guillou S."/>
            <person name="Cros-Aarteil S."/>
            <person name="Calhoun S."/>
            <person name="Haridas S."/>
            <person name="Kuo A."/>
            <person name="Mondo S."/>
            <person name="Pangilinan J."/>
            <person name="Riley R."/>
            <person name="LaButti K."/>
            <person name="Andreopoulos B."/>
            <person name="Lipzen A."/>
            <person name="Chen C."/>
            <person name="Yan M."/>
            <person name="Daum C."/>
            <person name="Ng V."/>
            <person name="Clum A."/>
            <person name="Steindorff A."/>
            <person name="Ohm R.A."/>
            <person name="Martin F."/>
            <person name="Silar P."/>
            <person name="Natvig D.O."/>
            <person name="Lalanne C."/>
            <person name="Gautier V."/>
            <person name="Ament-Velasquez S.L."/>
            <person name="Kruys A."/>
            <person name="Hutchinson M.I."/>
            <person name="Powell A.J."/>
            <person name="Barry K."/>
            <person name="Miller A.N."/>
            <person name="Grigoriev I.V."/>
            <person name="Debuchy R."/>
            <person name="Gladieux P."/>
            <person name="Hiltunen Thoren M."/>
            <person name="Johannesson H."/>
        </authorList>
    </citation>
    <scope>NUCLEOTIDE SEQUENCE</scope>
    <source>
        <strain evidence="16">PSN324</strain>
    </source>
</reference>
<feature type="repeat" description="ANK" evidence="12">
    <location>
        <begin position="112"/>
        <end position="144"/>
    </location>
</feature>
<feature type="domain" description="Palmitoyltransferase DHHC" evidence="15">
    <location>
        <begin position="438"/>
        <end position="575"/>
    </location>
</feature>
<feature type="repeat" description="ANK" evidence="12">
    <location>
        <begin position="178"/>
        <end position="210"/>
    </location>
</feature>
<feature type="compositionally biased region" description="Low complexity" evidence="14">
    <location>
        <begin position="1"/>
        <end position="16"/>
    </location>
</feature>
<feature type="transmembrane region" description="Helical" evidence="13">
    <location>
        <begin position="356"/>
        <end position="374"/>
    </location>
</feature>
<dbReference type="PROSITE" id="PS50216">
    <property type="entry name" value="DHHC"/>
    <property type="match status" value="1"/>
</dbReference>
<comment type="function">
    <text evidence="1">Palmitoyltransferase specific for casein kinase 1.</text>
</comment>
<dbReference type="Pfam" id="PF01529">
    <property type="entry name" value="DHHC"/>
    <property type="match status" value="1"/>
</dbReference>
<evidence type="ECO:0000256" key="9">
    <source>
        <dbReference type="ARBA" id="ARBA00023139"/>
    </source>
</evidence>
<evidence type="ECO:0000256" key="14">
    <source>
        <dbReference type="SAM" id="MobiDB-lite"/>
    </source>
</evidence>